<feature type="region of interest" description="Disordered" evidence="6">
    <location>
        <begin position="21"/>
        <end position="79"/>
    </location>
</feature>
<evidence type="ECO:0000313" key="8">
    <source>
        <dbReference type="EMBL" id="GAA1565267.1"/>
    </source>
</evidence>
<sequence>MSLLDRRTVLIAGAAVTLAGCGNANKDAGGTTPSQTSSSTPTSAPSSTAPATTTPPPSTAVPTKTPSSTPSTSAPTLTAAPNWNTFARSLKGRLYLPASSGYAAAHQLFNPRWDSVRPTAVVKAAAPSDVQQAIQFARAHKLVLVPKSGGHSYVGASTIANGIQVDVGGLKSMSYSNGVLTVGAGARLYDVHAFLDRYGRSLPTGTCPTVGVAGLTLGGGMGIHTRTYGLTCDRVVSMGVITADGKARTVSASSEPELFWALRGSGGGNLGVVTSFQFSTIPATKLGFFRLTWPESQAAAVVRGWQKFAQTAPTTSWGNLHIDAKSNGTLSIHVLGVSTTGNANAAAAQLESFVGTKASARTISVKSHPEAVKYLGGGTTSPRQGFLAGSDVLKGPMDAAAISALLGAVKAAARAGTPASAILDPLGGQAAKQPAGGSSWPWRSGLCTVQWYSSSQNSGAKTFIANGHRAVRSYSAGAYVNYLEAGRPVSAYYGASWARLRSAKAKYDPANFFHGPFAI</sequence>
<comment type="cofactor">
    <cofactor evidence="1">
        <name>FAD</name>
        <dbReference type="ChEBI" id="CHEBI:57692"/>
    </cofactor>
</comment>
<keyword evidence="5" id="KW-0560">Oxidoreductase</keyword>
<gene>
    <name evidence="8" type="ORF">GCM10009742_03140</name>
</gene>
<dbReference type="Gene3D" id="3.40.462.20">
    <property type="match status" value="1"/>
</dbReference>
<dbReference type="InterPro" id="IPR006093">
    <property type="entry name" value="Oxy_OxRdtase_FAD_BS"/>
</dbReference>
<dbReference type="Proteomes" id="UP001500190">
    <property type="component" value="Unassembled WGS sequence"/>
</dbReference>
<reference evidence="8 9" key="1">
    <citation type="journal article" date="2019" name="Int. J. Syst. Evol. Microbiol.">
        <title>The Global Catalogue of Microorganisms (GCM) 10K type strain sequencing project: providing services to taxonomists for standard genome sequencing and annotation.</title>
        <authorList>
            <consortium name="The Broad Institute Genomics Platform"/>
            <consortium name="The Broad Institute Genome Sequencing Center for Infectious Disease"/>
            <person name="Wu L."/>
            <person name="Ma J."/>
        </authorList>
    </citation>
    <scope>NUCLEOTIDE SEQUENCE [LARGE SCALE GENOMIC DNA]</scope>
    <source>
        <strain evidence="8 9">JCM 14304</strain>
    </source>
</reference>
<evidence type="ECO:0000259" key="7">
    <source>
        <dbReference type="PROSITE" id="PS51387"/>
    </source>
</evidence>
<comment type="similarity">
    <text evidence="2">Belongs to the oxygen-dependent FAD-linked oxidoreductase family.</text>
</comment>
<dbReference type="Gene3D" id="3.30.465.10">
    <property type="match status" value="1"/>
</dbReference>
<feature type="compositionally biased region" description="Low complexity" evidence="6">
    <location>
        <begin position="60"/>
        <end position="79"/>
    </location>
</feature>
<evidence type="ECO:0000256" key="1">
    <source>
        <dbReference type="ARBA" id="ARBA00001974"/>
    </source>
</evidence>
<dbReference type="PROSITE" id="PS51257">
    <property type="entry name" value="PROKAR_LIPOPROTEIN"/>
    <property type="match status" value="1"/>
</dbReference>
<keyword evidence="3" id="KW-0285">Flavoprotein</keyword>
<dbReference type="InterPro" id="IPR016166">
    <property type="entry name" value="FAD-bd_PCMH"/>
</dbReference>
<dbReference type="InterPro" id="IPR012951">
    <property type="entry name" value="BBE"/>
</dbReference>
<organism evidence="8 9">
    <name type="scientific">Kribbella karoonensis</name>
    <dbReference type="NCBI Taxonomy" id="324851"/>
    <lineage>
        <taxon>Bacteria</taxon>
        <taxon>Bacillati</taxon>
        <taxon>Actinomycetota</taxon>
        <taxon>Actinomycetes</taxon>
        <taxon>Propionibacteriales</taxon>
        <taxon>Kribbellaceae</taxon>
        <taxon>Kribbella</taxon>
    </lineage>
</organism>
<evidence type="ECO:0000256" key="4">
    <source>
        <dbReference type="ARBA" id="ARBA00022827"/>
    </source>
</evidence>
<dbReference type="EMBL" id="BAAAND010000001">
    <property type="protein sequence ID" value="GAA1565267.1"/>
    <property type="molecule type" value="Genomic_DNA"/>
</dbReference>
<evidence type="ECO:0000313" key="9">
    <source>
        <dbReference type="Proteomes" id="UP001500190"/>
    </source>
</evidence>
<dbReference type="PROSITE" id="PS00862">
    <property type="entry name" value="OX2_COVAL_FAD"/>
    <property type="match status" value="1"/>
</dbReference>
<comment type="caution">
    <text evidence="8">The sequence shown here is derived from an EMBL/GenBank/DDBJ whole genome shotgun (WGS) entry which is preliminary data.</text>
</comment>
<dbReference type="PANTHER" id="PTHR42973:SF39">
    <property type="entry name" value="FAD-BINDING PCMH-TYPE DOMAIN-CONTAINING PROTEIN"/>
    <property type="match status" value="1"/>
</dbReference>
<dbReference type="InterPro" id="IPR036318">
    <property type="entry name" value="FAD-bd_PCMH-like_sf"/>
</dbReference>
<feature type="domain" description="FAD-binding PCMH-type" evidence="7">
    <location>
        <begin position="114"/>
        <end position="283"/>
    </location>
</feature>
<dbReference type="PANTHER" id="PTHR42973">
    <property type="entry name" value="BINDING OXIDOREDUCTASE, PUTATIVE (AFU_ORTHOLOGUE AFUA_1G17690)-RELATED"/>
    <property type="match status" value="1"/>
</dbReference>
<dbReference type="Pfam" id="PF08031">
    <property type="entry name" value="BBE"/>
    <property type="match status" value="1"/>
</dbReference>
<proteinExistence type="inferred from homology"/>
<evidence type="ECO:0000256" key="6">
    <source>
        <dbReference type="SAM" id="MobiDB-lite"/>
    </source>
</evidence>
<dbReference type="InterPro" id="IPR016169">
    <property type="entry name" value="FAD-bd_PCMH_sub2"/>
</dbReference>
<dbReference type="InterPro" id="IPR050416">
    <property type="entry name" value="FAD-linked_Oxidoreductase"/>
</dbReference>
<dbReference type="RefSeq" id="WP_344187506.1">
    <property type="nucleotide sequence ID" value="NZ_BAAAND010000001.1"/>
</dbReference>
<protein>
    <submittedName>
        <fullName evidence="8">FAD-binding oxidoreductase</fullName>
    </submittedName>
</protein>
<evidence type="ECO:0000256" key="5">
    <source>
        <dbReference type="ARBA" id="ARBA00023002"/>
    </source>
</evidence>
<accession>A0ABN2CVK7</accession>
<dbReference type="PROSITE" id="PS51387">
    <property type="entry name" value="FAD_PCMH"/>
    <property type="match status" value="1"/>
</dbReference>
<dbReference type="Pfam" id="PF01565">
    <property type="entry name" value="FAD_binding_4"/>
    <property type="match status" value="1"/>
</dbReference>
<dbReference type="SUPFAM" id="SSF56176">
    <property type="entry name" value="FAD-binding/transporter-associated domain-like"/>
    <property type="match status" value="1"/>
</dbReference>
<name>A0ABN2CVK7_9ACTN</name>
<keyword evidence="9" id="KW-1185">Reference proteome</keyword>
<dbReference type="Gene3D" id="3.30.43.10">
    <property type="entry name" value="Uridine Diphospho-n-acetylenolpyruvylglucosamine Reductase, domain 2"/>
    <property type="match status" value="1"/>
</dbReference>
<feature type="compositionally biased region" description="Low complexity" evidence="6">
    <location>
        <begin position="31"/>
        <end position="52"/>
    </location>
</feature>
<dbReference type="InterPro" id="IPR016167">
    <property type="entry name" value="FAD-bd_PCMH_sub1"/>
</dbReference>
<keyword evidence="4" id="KW-0274">FAD</keyword>
<evidence type="ECO:0000256" key="3">
    <source>
        <dbReference type="ARBA" id="ARBA00022630"/>
    </source>
</evidence>
<evidence type="ECO:0000256" key="2">
    <source>
        <dbReference type="ARBA" id="ARBA00005466"/>
    </source>
</evidence>
<dbReference type="InterPro" id="IPR006094">
    <property type="entry name" value="Oxid_FAD_bind_N"/>
</dbReference>